<accession>A0AB38FVV8</accession>
<evidence type="ECO:0000313" key="6">
    <source>
        <dbReference type="Proteomes" id="UP000267341"/>
    </source>
</evidence>
<evidence type="ECO:0000256" key="2">
    <source>
        <dbReference type="SAM" id="SignalP"/>
    </source>
</evidence>
<sequence length="107" mass="12600">MSVMKPVFLALSMLLVAPTIVAPVIVHAEEITLVPAVKLQIGDRDDRGYYWDGGNWRDHDWWGRHYEWRDNRWHPHDEYRHHGHGDDNDQGDHHDHGHGHAYGHDRD</sequence>
<dbReference type="Proteomes" id="UP000251313">
    <property type="component" value="Unassembled WGS sequence"/>
</dbReference>
<dbReference type="InterPro" id="IPR019638">
    <property type="entry name" value="DUF2502"/>
</dbReference>
<dbReference type="Pfam" id="PF10697">
    <property type="entry name" value="DUF2502"/>
    <property type="match status" value="1"/>
</dbReference>
<evidence type="ECO:0000256" key="1">
    <source>
        <dbReference type="SAM" id="MobiDB-lite"/>
    </source>
</evidence>
<keyword evidence="2" id="KW-0732">Signal</keyword>
<dbReference type="EMBL" id="UAVL01000011">
    <property type="protein sequence ID" value="SQA63176.1"/>
    <property type="molecule type" value="Genomic_DNA"/>
</dbReference>
<feature type="chain" id="PRO_5044317207" evidence="2">
    <location>
        <begin position="29"/>
        <end position="107"/>
    </location>
</feature>
<comment type="caution">
    <text evidence="4">The sequence shown here is derived from an EMBL/GenBank/DDBJ whole genome shotgun (WGS) entry which is preliminary data.</text>
</comment>
<dbReference type="Proteomes" id="UP000267341">
    <property type="component" value="Unassembled WGS sequence"/>
</dbReference>
<proteinExistence type="predicted"/>
<dbReference type="GeneID" id="66905459"/>
<feature type="compositionally biased region" description="Basic and acidic residues" evidence="1">
    <location>
        <begin position="77"/>
        <end position="95"/>
    </location>
</feature>
<feature type="signal peptide" evidence="2">
    <location>
        <begin position="1"/>
        <end position="28"/>
    </location>
</feature>
<dbReference type="AlphaFoldDB" id="A0AB38FVV8"/>
<dbReference type="RefSeq" id="WP_006817062.1">
    <property type="nucleotide sequence ID" value="NZ_CABKQJ010000004.1"/>
</dbReference>
<organism evidence="4 5">
    <name type="scientific">Yokenella regensburgei</name>
    <dbReference type="NCBI Taxonomy" id="158877"/>
    <lineage>
        <taxon>Bacteria</taxon>
        <taxon>Pseudomonadati</taxon>
        <taxon>Pseudomonadota</taxon>
        <taxon>Gammaproteobacteria</taxon>
        <taxon>Enterobacterales</taxon>
        <taxon>Enterobacteriaceae</taxon>
        <taxon>Yokenella</taxon>
    </lineage>
</organism>
<name>A0AB38FVV8_9ENTR</name>
<keyword evidence="6" id="KW-1185">Reference proteome</keyword>
<evidence type="ECO:0000313" key="3">
    <source>
        <dbReference type="EMBL" id="RKR53993.1"/>
    </source>
</evidence>
<evidence type="ECO:0000313" key="5">
    <source>
        <dbReference type="Proteomes" id="UP000251313"/>
    </source>
</evidence>
<evidence type="ECO:0000313" key="4">
    <source>
        <dbReference type="EMBL" id="SQA63176.1"/>
    </source>
</evidence>
<reference evidence="3 6" key="2">
    <citation type="submission" date="2018-10" db="EMBL/GenBank/DDBJ databases">
        <title>Genomic Encyclopedia of Type Strains, Phase IV (KMG-IV): sequencing the most valuable type-strain genomes for metagenomic binning, comparative biology and taxonomic classification.</title>
        <authorList>
            <person name="Goeker M."/>
        </authorList>
    </citation>
    <scope>NUCLEOTIDE SEQUENCE [LARGE SCALE GENOMIC DNA]</scope>
    <source>
        <strain evidence="3 6">DSM 5079</strain>
    </source>
</reference>
<reference evidence="4 5" key="1">
    <citation type="submission" date="2018-06" db="EMBL/GenBank/DDBJ databases">
        <authorList>
            <consortium name="Pathogen Informatics"/>
            <person name="Doyle S."/>
        </authorList>
    </citation>
    <scope>NUCLEOTIDE SEQUENCE [LARGE SCALE GENOMIC DNA]</scope>
    <source>
        <strain evidence="4 5">NCTC11967</strain>
    </source>
</reference>
<feature type="region of interest" description="Disordered" evidence="1">
    <location>
        <begin position="77"/>
        <end position="107"/>
    </location>
</feature>
<gene>
    <name evidence="3" type="ORF">C7387_3476</name>
    <name evidence="4" type="ORF">NCTC11967_02207</name>
</gene>
<dbReference type="EMBL" id="RBIZ01000005">
    <property type="protein sequence ID" value="RKR53993.1"/>
    <property type="molecule type" value="Genomic_DNA"/>
</dbReference>
<protein>
    <submittedName>
        <fullName evidence="4">Protein of uncharacterized function (DUF2502)</fullName>
    </submittedName>
    <submittedName>
        <fullName evidence="3">Uncharacterized protein DUF2502</fullName>
    </submittedName>
</protein>